<feature type="domain" description="HD Cas3-type" evidence="11">
    <location>
        <begin position="13"/>
        <end position="216"/>
    </location>
</feature>
<comment type="similarity">
    <text evidence="1">In the N-terminal section; belongs to the CRISPR-associated nuclease Cas3-HD family.</text>
</comment>
<organism evidence="12 13">
    <name type="scientific">Streptomyces wedmorensis</name>
    <dbReference type="NCBI Taxonomy" id="43759"/>
    <lineage>
        <taxon>Bacteria</taxon>
        <taxon>Bacillati</taxon>
        <taxon>Actinomycetota</taxon>
        <taxon>Actinomycetes</taxon>
        <taxon>Kitasatosporales</taxon>
        <taxon>Streptomycetaceae</taxon>
        <taxon>Streptomyces</taxon>
    </lineage>
</organism>
<evidence type="ECO:0000256" key="4">
    <source>
        <dbReference type="ARBA" id="ARBA00022723"/>
    </source>
</evidence>
<dbReference type="PANTHER" id="PTHR47963">
    <property type="entry name" value="DEAD-BOX ATP-DEPENDENT RNA HELICASE 47, MITOCHONDRIAL"/>
    <property type="match status" value="1"/>
</dbReference>
<dbReference type="InterPro" id="IPR041372">
    <property type="entry name" value="Cas3_C"/>
</dbReference>
<dbReference type="Gene3D" id="1.10.3210.30">
    <property type="match status" value="1"/>
</dbReference>
<name>A0ABW6J631_STRWE</name>
<dbReference type="CDD" id="cd09641">
    <property type="entry name" value="Cas3''_I"/>
    <property type="match status" value="1"/>
</dbReference>
<sequence>MHLDPRLWGKERGLNKPYPVGCHGIDTAAVMEVLWERYLSAWQRRMLAEGWGLSEEQARLLHVWLGFLHDLAKISPVFQQQESGADELSGTVGYPMTVERTPYHDHGVHLALPELLHRIHGLPLDGRPARLVAEQLGQILGGHHGRYGEPLSHRDGSLTCPIVAAPGLGGEGWDEQREALVRLAGELFGVSVWPTRRAQAPVAAVTTGLVSLADWLVSQVWWLKARQRQHRKSRWVAGDWAEHLLMARRAAVRVPARAQLLAPTWRATLSFAGMFPGLSDPYPLQASIEREFPGLVNGPGMLLATAAPGDGKTEIALFAERVLGQASGTSGLAMLLPTMATTDAMHRRLVRHAGHNCRGKAPVARLHSLAWLDADYTPEDLAPSLDNPALVSEWLRGAHRGLLTGIAIGTWDQAVRAVLPHKYMAMRWLGLSGKTVIIDEAHAYDAHGHQLTVTLLEWLGRLGVPVVVLSATLTSRIATSLLNAYRHGAGHPPLQEVTPTYPGWTFTDHATGETTSRGPYPSPRATRLDIRTHPYTPTRQATEDGQRSRRILDILHPLHSSPETPGAALIVCNTVAEAQATESALQDAYKDGSTLVRILHARMPVHQRHGVTRRLERWTGPVRPAHRRPDGAWIAPTGKRPDRPLVVITTQVAEQSLDVDFDLVISDLAPFALLAQRAGRGHRHQGRARPPYAQQPTLHVLTPVTQQGKPTVPVYWGEVYDASLLRRTHEHLGTLTGPVAVPEDLQHHVDAVYSDTYTADDDLRRLADDNAKQAMADLVAIRRHRTGTDLYPLTNSTLSSEFLTTRLGDPSIRVLPIWTDPDGSRWLHPSQRTNRTRLPRRVKPGDREMIRRLMRRTIPIRQQWIITNGAPVIDPTTEIPTGWEKTPALRDTALLPHAATTGTYTNGRRITYLDPTTGLTRT</sequence>
<dbReference type="InterPro" id="IPR027417">
    <property type="entry name" value="P-loop_NTPase"/>
</dbReference>
<dbReference type="InterPro" id="IPR014001">
    <property type="entry name" value="Helicase_ATP-bd"/>
</dbReference>
<evidence type="ECO:0000313" key="13">
    <source>
        <dbReference type="Proteomes" id="UP001600424"/>
    </source>
</evidence>
<dbReference type="Pfam" id="PF18395">
    <property type="entry name" value="Cas3_C"/>
    <property type="match status" value="1"/>
</dbReference>
<evidence type="ECO:0000256" key="1">
    <source>
        <dbReference type="ARBA" id="ARBA00006847"/>
    </source>
</evidence>
<keyword evidence="5" id="KW-0547">Nucleotide-binding</keyword>
<dbReference type="SMART" id="SM00490">
    <property type="entry name" value="HELICc"/>
    <property type="match status" value="1"/>
</dbReference>
<reference evidence="12 13" key="1">
    <citation type="submission" date="2024-09" db="EMBL/GenBank/DDBJ databases">
        <title>The Natural Products Discovery Center: Release of the First 8490 Sequenced Strains for Exploring Actinobacteria Biosynthetic Diversity.</title>
        <authorList>
            <person name="Kalkreuter E."/>
            <person name="Kautsar S.A."/>
            <person name="Yang D."/>
            <person name="Bader C.D."/>
            <person name="Teijaro C.N."/>
            <person name="Fluegel L."/>
            <person name="Davis C.M."/>
            <person name="Simpson J.R."/>
            <person name="Lauterbach L."/>
            <person name="Steele A.D."/>
            <person name="Gui C."/>
            <person name="Meng S."/>
            <person name="Li G."/>
            <person name="Viehrig K."/>
            <person name="Ye F."/>
            <person name="Su P."/>
            <person name="Kiefer A.F."/>
            <person name="Nichols A."/>
            <person name="Cepeda A.J."/>
            <person name="Yan W."/>
            <person name="Fan B."/>
            <person name="Jiang Y."/>
            <person name="Adhikari A."/>
            <person name="Zheng C.-J."/>
            <person name="Schuster L."/>
            <person name="Cowan T.M."/>
            <person name="Smanski M.J."/>
            <person name="Chevrette M.G."/>
            <person name="De Carvalho L.P.S."/>
            <person name="Shen B."/>
        </authorList>
    </citation>
    <scope>NUCLEOTIDE SEQUENCE [LARGE SCALE GENOMIC DNA]</scope>
    <source>
        <strain evidence="12 13">NPDC056472</strain>
    </source>
</reference>
<dbReference type="EMBL" id="JBHTRV010000050">
    <property type="protein sequence ID" value="MFE5985397.1"/>
    <property type="molecule type" value="Genomic_DNA"/>
</dbReference>
<keyword evidence="9" id="KW-0051">Antiviral defense</keyword>
<dbReference type="SMART" id="SM00487">
    <property type="entry name" value="DEXDc"/>
    <property type="match status" value="1"/>
</dbReference>
<feature type="region of interest" description="Disordered" evidence="10">
    <location>
        <begin position="492"/>
        <end position="528"/>
    </location>
</feature>
<dbReference type="InterPro" id="IPR006474">
    <property type="entry name" value="Helicase_Cas3_CRISPR-ass_core"/>
</dbReference>
<evidence type="ECO:0000256" key="7">
    <source>
        <dbReference type="ARBA" id="ARBA00022806"/>
    </source>
</evidence>
<evidence type="ECO:0000313" key="12">
    <source>
        <dbReference type="EMBL" id="MFE5985397.1"/>
    </source>
</evidence>
<evidence type="ECO:0000256" key="5">
    <source>
        <dbReference type="ARBA" id="ARBA00022741"/>
    </source>
</evidence>
<dbReference type="InterPro" id="IPR006483">
    <property type="entry name" value="CRISPR-assoc_Cas3_HD"/>
</dbReference>
<keyword evidence="7" id="KW-0347">Helicase</keyword>
<dbReference type="NCBIfam" id="TIGR01596">
    <property type="entry name" value="cas3_HD"/>
    <property type="match status" value="1"/>
</dbReference>
<proteinExistence type="inferred from homology"/>
<dbReference type="InterPro" id="IPR054712">
    <property type="entry name" value="Cas3-like_dom"/>
</dbReference>
<dbReference type="Gene3D" id="3.40.50.300">
    <property type="entry name" value="P-loop containing nucleotide triphosphate hydrolases"/>
    <property type="match status" value="2"/>
</dbReference>
<evidence type="ECO:0000256" key="10">
    <source>
        <dbReference type="SAM" id="MobiDB-lite"/>
    </source>
</evidence>
<gene>
    <name evidence="12" type="primary">cas3</name>
    <name evidence="12" type="ORF">ACFQ63_37590</name>
</gene>
<keyword evidence="13" id="KW-1185">Reference proteome</keyword>
<dbReference type="PANTHER" id="PTHR47963:SF9">
    <property type="entry name" value="CRISPR-ASSOCIATED ENDONUCLEASE_HELICASE CAS3"/>
    <property type="match status" value="1"/>
</dbReference>
<dbReference type="RefSeq" id="WP_386255071.1">
    <property type="nucleotide sequence ID" value="NZ_JBHTRV010000050.1"/>
</dbReference>
<dbReference type="InterPro" id="IPR050547">
    <property type="entry name" value="DEAD_box_RNA_helicases"/>
</dbReference>
<keyword evidence="8" id="KW-0067">ATP-binding</keyword>
<keyword evidence="3" id="KW-0540">Nuclease</keyword>
<comment type="caution">
    <text evidence="12">The sequence shown here is derived from an EMBL/GenBank/DDBJ whole genome shotgun (WGS) entry which is preliminary data.</text>
</comment>
<dbReference type="InterPro" id="IPR038257">
    <property type="entry name" value="CRISPR-assoc_Cas3_HD_sf"/>
</dbReference>
<protein>
    <submittedName>
        <fullName evidence="12">CRISPR-associated helicase Cas3</fullName>
    </submittedName>
</protein>
<dbReference type="NCBIfam" id="TIGR01587">
    <property type="entry name" value="cas3_core"/>
    <property type="match status" value="1"/>
</dbReference>
<evidence type="ECO:0000256" key="9">
    <source>
        <dbReference type="ARBA" id="ARBA00023118"/>
    </source>
</evidence>
<dbReference type="Pfam" id="PF18019">
    <property type="entry name" value="Cas3_HD"/>
    <property type="match status" value="1"/>
</dbReference>
<dbReference type="PROSITE" id="PS51643">
    <property type="entry name" value="HD_CAS3"/>
    <property type="match status" value="1"/>
</dbReference>
<evidence type="ECO:0000256" key="6">
    <source>
        <dbReference type="ARBA" id="ARBA00022801"/>
    </source>
</evidence>
<dbReference type="SUPFAM" id="SSF52540">
    <property type="entry name" value="P-loop containing nucleoside triphosphate hydrolases"/>
    <property type="match status" value="1"/>
</dbReference>
<evidence type="ECO:0000259" key="11">
    <source>
        <dbReference type="PROSITE" id="PS51643"/>
    </source>
</evidence>
<evidence type="ECO:0000256" key="2">
    <source>
        <dbReference type="ARBA" id="ARBA00009046"/>
    </source>
</evidence>
<accession>A0ABW6J631</accession>
<dbReference type="Proteomes" id="UP001600424">
    <property type="component" value="Unassembled WGS sequence"/>
</dbReference>
<dbReference type="Pfam" id="PF22590">
    <property type="entry name" value="Cas3-like_C_2"/>
    <property type="match status" value="1"/>
</dbReference>
<dbReference type="InterPro" id="IPR001650">
    <property type="entry name" value="Helicase_C-like"/>
</dbReference>
<keyword evidence="4" id="KW-0479">Metal-binding</keyword>
<evidence type="ECO:0000256" key="8">
    <source>
        <dbReference type="ARBA" id="ARBA00022840"/>
    </source>
</evidence>
<keyword evidence="6" id="KW-0378">Hydrolase</keyword>
<comment type="similarity">
    <text evidence="2">In the central section; belongs to the CRISPR-associated helicase Cas3 family.</text>
</comment>
<evidence type="ECO:0000256" key="3">
    <source>
        <dbReference type="ARBA" id="ARBA00022722"/>
    </source>
</evidence>